<feature type="transmembrane region" description="Helical" evidence="1">
    <location>
        <begin position="75"/>
        <end position="98"/>
    </location>
</feature>
<dbReference type="RefSeq" id="WP_258568682.1">
    <property type="nucleotide sequence ID" value="NZ_CP092900.1"/>
</dbReference>
<feature type="transmembrane region" description="Helical" evidence="1">
    <location>
        <begin position="157"/>
        <end position="179"/>
    </location>
</feature>
<gene>
    <name evidence="2" type="ORF">MMH89_01855</name>
</gene>
<protein>
    <submittedName>
        <fullName evidence="2">Uncharacterized protein</fullName>
    </submittedName>
</protein>
<feature type="transmembrane region" description="Helical" evidence="1">
    <location>
        <begin position="38"/>
        <end position="63"/>
    </location>
</feature>
<evidence type="ECO:0000256" key="1">
    <source>
        <dbReference type="SAM" id="Phobius"/>
    </source>
</evidence>
<evidence type="ECO:0000313" key="3">
    <source>
        <dbReference type="Proteomes" id="UP001055955"/>
    </source>
</evidence>
<sequence length="287" mass="32051">MGIGQESLDVEKSYFPTLNINFDCLKLLVNWKNRSSTIYFSLIIFNVCMFRLSSCEITLLGLCIGFKRKLSSSRFVYTLEALLLKIYAAVEGVLYLLNKPGFLSYFLVSKKSSLINRIGMLAGWSVMLNGAILLAANLIALTGIAQKGAWGEVTLRTIFYSVLHPRCLLAILSAAGFALSSSVQPYLWLGCLIAVPVMRVLNSTFANKCFYDNIFLFSWSYLWCHFWAVDKGGLNDSFNLVKISIDDSEYLKSSDFQNENCFDDIQLAAASTRFSSRNASAEPLANL</sequence>
<feature type="transmembrane region" description="Helical" evidence="1">
    <location>
        <begin position="118"/>
        <end position="145"/>
    </location>
</feature>
<feature type="transmembrane region" description="Helical" evidence="1">
    <location>
        <begin position="209"/>
        <end position="228"/>
    </location>
</feature>
<dbReference type="EMBL" id="CP092900">
    <property type="protein sequence ID" value="UTC24893.1"/>
    <property type="molecule type" value="Genomic_DNA"/>
</dbReference>
<reference evidence="2 3" key="1">
    <citation type="journal article" date="2022" name="Nat. Microbiol.">
        <title>The microbiome of a bacterivorous marine choanoflagellate contains a resource-demanding obligate bacterial associate.</title>
        <authorList>
            <person name="Needham D.M."/>
            <person name="Poirier C."/>
            <person name="Bachy C."/>
            <person name="George E.E."/>
            <person name="Wilken S."/>
            <person name="Yung C.C.M."/>
            <person name="Limardo A.J."/>
            <person name="Morando M."/>
            <person name="Sudek L."/>
            <person name="Malmstrom R.R."/>
            <person name="Keeling P.J."/>
            <person name="Santoro A.E."/>
            <person name="Worden A.Z."/>
        </authorList>
    </citation>
    <scope>NUCLEOTIDE SEQUENCE [LARGE SCALE GENOMIC DNA]</scope>
    <source>
        <strain evidence="2 3">Comchoano-1</strain>
    </source>
</reference>
<name>A0ABY5DLS9_9GAMM</name>
<dbReference type="Proteomes" id="UP001055955">
    <property type="component" value="Chromosome"/>
</dbReference>
<evidence type="ECO:0000313" key="2">
    <source>
        <dbReference type="EMBL" id="UTC24893.1"/>
    </source>
</evidence>
<keyword evidence="1" id="KW-0812">Transmembrane</keyword>
<accession>A0ABY5DLS9</accession>
<proteinExistence type="predicted"/>
<keyword evidence="3" id="KW-1185">Reference proteome</keyword>
<organism evidence="2 3">
    <name type="scientific">Candidatus Comchoanobacter bicostacola</name>
    <dbReference type="NCBI Taxonomy" id="2919598"/>
    <lineage>
        <taxon>Bacteria</taxon>
        <taxon>Pseudomonadati</taxon>
        <taxon>Pseudomonadota</taxon>
        <taxon>Gammaproteobacteria</taxon>
        <taxon>Candidatus Comchoanobacterales</taxon>
        <taxon>Candidatus Comchoanobacteraceae</taxon>
        <taxon>Candidatus Comchoanobacter</taxon>
    </lineage>
</organism>
<keyword evidence="1" id="KW-1133">Transmembrane helix</keyword>
<keyword evidence="1" id="KW-0472">Membrane</keyword>